<dbReference type="RefSeq" id="WP_284326154.1">
    <property type="nucleotide sequence ID" value="NZ_BSPP01000010.1"/>
</dbReference>
<evidence type="ECO:0000256" key="4">
    <source>
        <dbReference type="ARBA" id="ARBA00022692"/>
    </source>
</evidence>
<dbReference type="PANTHER" id="PTHR30506:SF3">
    <property type="entry name" value="UPF0126 INNER MEMBRANE PROTEIN YADS-RELATED"/>
    <property type="match status" value="1"/>
</dbReference>
<dbReference type="EMBL" id="BSPP01000010">
    <property type="protein sequence ID" value="GLS87994.1"/>
    <property type="molecule type" value="Genomic_DNA"/>
</dbReference>
<evidence type="ECO:0000313" key="10">
    <source>
        <dbReference type="Proteomes" id="UP001157355"/>
    </source>
</evidence>
<keyword evidence="5 7" id="KW-1133">Transmembrane helix</keyword>
<feature type="transmembrane region" description="Helical" evidence="7">
    <location>
        <begin position="124"/>
        <end position="145"/>
    </location>
</feature>
<dbReference type="Pfam" id="PF03458">
    <property type="entry name" value="Gly_transporter"/>
    <property type="match status" value="2"/>
</dbReference>
<evidence type="ECO:0000256" key="3">
    <source>
        <dbReference type="ARBA" id="ARBA00022475"/>
    </source>
</evidence>
<evidence type="ECO:0000256" key="7">
    <source>
        <dbReference type="SAM" id="Phobius"/>
    </source>
</evidence>
<evidence type="ECO:0000256" key="5">
    <source>
        <dbReference type="ARBA" id="ARBA00022989"/>
    </source>
</evidence>
<dbReference type="PANTHER" id="PTHR30506">
    <property type="entry name" value="INNER MEMBRANE PROTEIN"/>
    <property type="match status" value="1"/>
</dbReference>
<feature type="transmembrane region" description="Helical" evidence="7">
    <location>
        <begin position="157"/>
        <end position="175"/>
    </location>
</feature>
<reference evidence="9 10" key="1">
    <citation type="journal article" date="2014" name="Int. J. Syst. Evol. Microbiol.">
        <title>Complete genome sequence of Corynebacterium casei LMG S-19264T (=DSM 44701T), isolated from a smear-ripened cheese.</title>
        <authorList>
            <consortium name="US DOE Joint Genome Institute (JGI-PGF)"/>
            <person name="Walter F."/>
            <person name="Albersmeier A."/>
            <person name="Kalinowski J."/>
            <person name="Ruckert C."/>
        </authorList>
    </citation>
    <scope>NUCLEOTIDE SEQUENCE [LARGE SCALE GENOMIC DNA]</scope>
    <source>
        <strain evidence="9 10">NBRC 111766</strain>
    </source>
</reference>
<keyword evidence="10" id="KW-1185">Reference proteome</keyword>
<feature type="transmembrane region" description="Helical" evidence="7">
    <location>
        <begin position="181"/>
        <end position="200"/>
    </location>
</feature>
<sequence>MSEIVPLLQTPILQVLDLAAAAVFAVTGALVASRKQMDILGFLWLGVVTGVGGGTLRDLLLGVPVFWVSDPRPVAVCLVMAALIHFGAHLVGSRYRMVLYLDAFGMALVTIAGTSKGLDAGAGPLVAVVMGVITAAVGGIIRDLLGQEPSILLRREIYVSASAAGAVLFIGAMAVDLPTEVAMGVGLAAACLIRILAIRFDWALPVFRPRPERPPH</sequence>
<organism evidence="9 10">
    <name type="scientific">Cypionkella aquatica</name>
    <dbReference type="NCBI Taxonomy" id="1756042"/>
    <lineage>
        <taxon>Bacteria</taxon>
        <taxon>Pseudomonadati</taxon>
        <taxon>Pseudomonadota</taxon>
        <taxon>Alphaproteobacteria</taxon>
        <taxon>Rhodobacterales</taxon>
        <taxon>Paracoccaceae</taxon>
        <taxon>Cypionkella</taxon>
    </lineage>
</organism>
<protein>
    <submittedName>
        <fullName evidence="9">Membrane protein</fullName>
    </submittedName>
</protein>
<name>A0AA37X2C9_9RHOB</name>
<evidence type="ECO:0000259" key="8">
    <source>
        <dbReference type="Pfam" id="PF03458"/>
    </source>
</evidence>
<feature type="transmembrane region" description="Helical" evidence="7">
    <location>
        <begin position="12"/>
        <end position="32"/>
    </location>
</feature>
<keyword evidence="6 7" id="KW-0472">Membrane</keyword>
<dbReference type="Proteomes" id="UP001157355">
    <property type="component" value="Unassembled WGS sequence"/>
</dbReference>
<keyword evidence="4 7" id="KW-0812">Transmembrane</keyword>
<comment type="similarity">
    <text evidence="2">Belongs to the UPF0126 family.</text>
</comment>
<evidence type="ECO:0000313" key="9">
    <source>
        <dbReference type="EMBL" id="GLS87994.1"/>
    </source>
</evidence>
<feature type="transmembrane region" description="Helical" evidence="7">
    <location>
        <begin position="39"/>
        <end position="67"/>
    </location>
</feature>
<accession>A0AA37X2C9</accession>
<comment type="subcellular location">
    <subcellularLocation>
        <location evidence="1">Cell membrane</location>
        <topology evidence="1">Multi-pass membrane protein</topology>
    </subcellularLocation>
</comment>
<dbReference type="GO" id="GO:0005886">
    <property type="term" value="C:plasma membrane"/>
    <property type="evidence" value="ECO:0007669"/>
    <property type="project" value="UniProtKB-SubCell"/>
</dbReference>
<dbReference type="AlphaFoldDB" id="A0AA37X2C9"/>
<dbReference type="InterPro" id="IPR005115">
    <property type="entry name" value="Gly_transporter"/>
</dbReference>
<feature type="domain" description="Glycine transporter" evidence="8">
    <location>
        <begin position="15"/>
        <end position="86"/>
    </location>
</feature>
<feature type="transmembrane region" description="Helical" evidence="7">
    <location>
        <begin position="98"/>
        <end position="118"/>
    </location>
</feature>
<feature type="transmembrane region" description="Helical" evidence="7">
    <location>
        <begin position="73"/>
        <end position="91"/>
    </location>
</feature>
<comment type="caution">
    <text evidence="9">The sequence shown here is derived from an EMBL/GenBank/DDBJ whole genome shotgun (WGS) entry which is preliminary data.</text>
</comment>
<proteinExistence type="inferred from homology"/>
<gene>
    <name evidence="9" type="ORF">GCM10010873_29680</name>
</gene>
<evidence type="ECO:0000256" key="6">
    <source>
        <dbReference type="ARBA" id="ARBA00023136"/>
    </source>
</evidence>
<feature type="domain" description="Glycine transporter" evidence="8">
    <location>
        <begin position="100"/>
        <end position="171"/>
    </location>
</feature>
<evidence type="ECO:0000256" key="2">
    <source>
        <dbReference type="ARBA" id="ARBA00008193"/>
    </source>
</evidence>
<evidence type="ECO:0000256" key="1">
    <source>
        <dbReference type="ARBA" id="ARBA00004651"/>
    </source>
</evidence>
<keyword evidence="3" id="KW-1003">Cell membrane</keyword>